<dbReference type="PANTHER" id="PTHR43214:SF42">
    <property type="entry name" value="TRANSCRIPTIONAL REGULATORY PROTEIN DESR"/>
    <property type="match status" value="1"/>
</dbReference>
<dbReference type="PRINTS" id="PR00038">
    <property type="entry name" value="HTHLUXR"/>
</dbReference>
<comment type="caution">
    <text evidence="3">The sequence shown here is derived from an EMBL/GenBank/DDBJ whole genome shotgun (WGS) entry which is preliminary data.</text>
</comment>
<name>A0A7W7HW94_9ACTN</name>
<dbReference type="InterPro" id="IPR036388">
    <property type="entry name" value="WH-like_DNA-bd_sf"/>
</dbReference>
<evidence type="ECO:0000256" key="1">
    <source>
        <dbReference type="ARBA" id="ARBA00023125"/>
    </source>
</evidence>
<feature type="domain" description="HTH luxR-type" evidence="2">
    <location>
        <begin position="1"/>
        <end position="61"/>
    </location>
</feature>
<dbReference type="SUPFAM" id="SSF46894">
    <property type="entry name" value="C-terminal effector domain of the bipartite response regulators"/>
    <property type="match status" value="1"/>
</dbReference>
<dbReference type="Proteomes" id="UP000578112">
    <property type="component" value="Unassembled WGS sequence"/>
</dbReference>
<dbReference type="PANTHER" id="PTHR43214">
    <property type="entry name" value="TWO-COMPONENT RESPONSE REGULATOR"/>
    <property type="match status" value="1"/>
</dbReference>
<dbReference type="Gene3D" id="1.10.10.10">
    <property type="entry name" value="Winged helix-like DNA-binding domain superfamily/Winged helix DNA-binding domain"/>
    <property type="match status" value="1"/>
</dbReference>
<dbReference type="PROSITE" id="PS50043">
    <property type="entry name" value="HTH_LUXR_2"/>
    <property type="match status" value="1"/>
</dbReference>
<dbReference type="EMBL" id="JACHNH010000001">
    <property type="protein sequence ID" value="MBB4761846.1"/>
    <property type="molecule type" value="Genomic_DNA"/>
</dbReference>
<accession>A0A7W7HW94</accession>
<evidence type="ECO:0000313" key="4">
    <source>
        <dbReference type="Proteomes" id="UP000578112"/>
    </source>
</evidence>
<sequence length="76" mass="8228">MVLTPREQSIVTLLAAGLSEEAVAAELGLSRRTVSYTLRAVMDRLGVENRFQLALVLGAAYAIAPPTKPRTEEEES</sequence>
<reference evidence="3 4" key="1">
    <citation type="submission" date="2020-08" db="EMBL/GenBank/DDBJ databases">
        <title>Sequencing the genomes of 1000 actinobacteria strains.</title>
        <authorList>
            <person name="Klenk H.-P."/>
        </authorList>
    </citation>
    <scope>NUCLEOTIDE SEQUENCE [LARGE SCALE GENOMIC DNA]</scope>
    <source>
        <strain evidence="3 4">DSM 43149</strain>
    </source>
</reference>
<proteinExistence type="predicted"/>
<dbReference type="Pfam" id="PF00196">
    <property type="entry name" value="GerE"/>
    <property type="match status" value="1"/>
</dbReference>
<dbReference type="GO" id="GO:0003677">
    <property type="term" value="F:DNA binding"/>
    <property type="evidence" value="ECO:0007669"/>
    <property type="project" value="UniProtKB-KW"/>
</dbReference>
<organism evidence="3 4">
    <name type="scientific">Actinoplanes digitatis</name>
    <dbReference type="NCBI Taxonomy" id="1868"/>
    <lineage>
        <taxon>Bacteria</taxon>
        <taxon>Bacillati</taxon>
        <taxon>Actinomycetota</taxon>
        <taxon>Actinomycetes</taxon>
        <taxon>Micromonosporales</taxon>
        <taxon>Micromonosporaceae</taxon>
        <taxon>Actinoplanes</taxon>
    </lineage>
</organism>
<dbReference type="GO" id="GO:0006355">
    <property type="term" value="P:regulation of DNA-templated transcription"/>
    <property type="evidence" value="ECO:0007669"/>
    <property type="project" value="InterPro"/>
</dbReference>
<dbReference type="RefSeq" id="WP_184992527.1">
    <property type="nucleotide sequence ID" value="NZ_BOMK01000002.1"/>
</dbReference>
<keyword evidence="4" id="KW-1185">Reference proteome</keyword>
<gene>
    <name evidence="3" type="ORF">BJ971_002402</name>
</gene>
<keyword evidence="1 3" id="KW-0238">DNA-binding</keyword>
<dbReference type="AlphaFoldDB" id="A0A7W7HW94"/>
<evidence type="ECO:0000313" key="3">
    <source>
        <dbReference type="EMBL" id="MBB4761846.1"/>
    </source>
</evidence>
<dbReference type="InterPro" id="IPR016032">
    <property type="entry name" value="Sig_transdc_resp-reg_C-effctor"/>
</dbReference>
<dbReference type="InterPro" id="IPR000792">
    <property type="entry name" value="Tscrpt_reg_LuxR_C"/>
</dbReference>
<dbReference type="CDD" id="cd06170">
    <property type="entry name" value="LuxR_C_like"/>
    <property type="match status" value="1"/>
</dbReference>
<dbReference type="SMART" id="SM00421">
    <property type="entry name" value="HTH_LUXR"/>
    <property type="match status" value="1"/>
</dbReference>
<evidence type="ECO:0000259" key="2">
    <source>
        <dbReference type="PROSITE" id="PS50043"/>
    </source>
</evidence>
<dbReference type="InterPro" id="IPR039420">
    <property type="entry name" value="WalR-like"/>
</dbReference>
<protein>
    <submittedName>
        <fullName evidence="3">DNA-binding NarL/FixJ family response regulator</fullName>
    </submittedName>
</protein>